<name>A0A5S4WCZ5_9BRAD</name>
<dbReference type="OrthoDB" id="8254255at2"/>
<dbReference type="EMBL" id="VSSR01000056">
    <property type="protein sequence ID" value="TYL77229.1"/>
    <property type="molecule type" value="Genomic_DNA"/>
</dbReference>
<sequence length="63" mass="6639">MRAQRSNPESFRGGSLDCFAALAMTACEAAPSLPKCRLMPPPSPGMTAFSKRTAQLKLANSPA</sequence>
<protein>
    <submittedName>
        <fullName evidence="1">Uncharacterized protein</fullName>
    </submittedName>
</protein>
<gene>
    <name evidence="1" type="ORF">FXB38_30235</name>
</gene>
<comment type="caution">
    <text evidence="1">The sequence shown here is derived from an EMBL/GenBank/DDBJ whole genome shotgun (WGS) entry which is preliminary data.</text>
</comment>
<evidence type="ECO:0000313" key="2">
    <source>
        <dbReference type="Proteomes" id="UP000324853"/>
    </source>
</evidence>
<keyword evidence="2" id="KW-1185">Reference proteome</keyword>
<proteinExistence type="predicted"/>
<reference evidence="1 2" key="1">
    <citation type="submission" date="2019-08" db="EMBL/GenBank/DDBJ databases">
        <title>Bradyrhizobium hipponensis sp. nov., a rhizobium isolated from a Lupinus angustifolius root nodule in Tunisia.</title>
        <authorList>
            <person name="Off K."/>
            <person name="Rejili M."/>
            <person name="Mars M."/>
            <person name="Brachmann A."/>
            <person name="Marin M."/>
        </authorList>
    </citation>
    <scope>NUCLEOTIDE SEQUENCE [LARGE SCALE GENOMIC DNA]</scope>
    <source>
        <strain evidence="1 2">CTAW11</strain>
    </source>
</reference>
<dbReference type="AlphaFoldDB" id="A0A5S4WCZ5"/>
<organism evidence="1 2">
    <name type="scientific">Bradyrhizobium cytisi</name>
    <dbReference type="NCBI Taxonomy" id="515489"/>
    <lineage>
        <taxon>Bacteria</taxon>
        <taxon>Pseudomonadati</taxon>
        <taxon>Pseudomonadota</taxon>
        <taxon>Alphaproteobacteria</taxon>
        <taxon>Hyphomicrobiales</taxon>
        <taxon>Nitrobacteraceae</taxon>
        <taxon>Bradyrhizobium</taxon>
    </lineage>
</organism>
<dbReference type="Proteomes" id="UP000324853">
    <property type="component" value="Unassembled WGS sequence"/>
</dbReference>
<evidence type="ECO:0000313" key="1">
    <source>
        <dbReference type="EMBL" id="TYL77229.1"/>
    </source>
</evidence>
<accession>A0A5S4WCZ5</accession>